<protein>
    <submittedName>
        <fullName evidence="1">Uncharacterized protein</fullName>
    </submittedName>
</protein>
<evidence type="ECO:0000313" key="2">
    <source>
        <dbReference type="Proteomes" id="UP000032274"/>
    </source>
</evidence>
<gene>
    <name evidence="1" type="ORF">QU38_00145</name>
</gene>
<proteinExistence type="predicted"/>
<accession>A0AA40JRH0</accession>
<dbReference type="EMBL" id="JXIG01000036">
    <property type="protein sequence ID" value="KIU01724.1"/>
    <property type="molecule type" value="Genomic_DNA"/>
</dbReference>
<sequence length="127" mass="13351">VEGGADCGARATFMTANRLASPRAGRSLEGLVAPLREHVLAAVAVARKLKLDGGWIEKASRHDVIRTGSEERAAWAAVAVTLADMIRTGHAADGCRAKAWFGLSDLASWSALDAPLQPLAGEVHLLE</sequence>
<feature type="non-terminal residue" evidence="1">
    <location>
        <position position="1"/>
    </location>
</feature>
<dbReference type="Proteomes" id="UP000032274">
    <property type="component" value="Unassembled WGS sequence"/>
</dbReference>
<name>A0AA40JRH0_STAAU</name>
<evidence type="ECO:0000313" key="1">
    <source>
        <dbReference type="EMBL" id="KIU01724.1"/>
    </source>
</evidence>
<organism evidence="1 2">
    <name type="scientific">Staphylococcus aureus</name>
    <dbReference type="NCBI Taxonomy" id="1280"/>
    <lineage>
        <taxon>Bacteria</taxon>
        <taxon>Bacillati</taxon>
        <taxon>Bacillota</taxon>
        <taxon>Bacilli</taxon>
        <taxon>Bacillales</taxon>
        <taxon>Staphylococcaceae</taxon>
        <taxon>Staphylococcus</taxon>
    </lineage>
</organism>
<reference evidence="1 2" key="1">
    <citation type="submission" date="2015-01" db="EMBL/GenBank/DDBJ databases">
        <title>Characterization of Swiss Staphylococcus aureus strains involved in food poisoning.</title>
        <authorList>
            <person name="Crovadore J."/>
            <person name="Chablais R."/>
            <person name="Tonacini J."/>
            <person name="Schnyder B."/>
            <person name="Lefort F."/>
        </authorList>
    </citation>
    <scope>NUCLEOTIDE SEQUENCE [LARGE SCALE GENOMIC DNA]</scope>
    <source>
        <strain evidence="1 2">SA-120</strain>
    </source>
</reference>
<dbReference type="AlphaFoldDB" id="A0AA40JRH0"/>
<feature type="non-terminal residue" evidence="1">
    <location>
        <position position="127"/>
    </location>
</feature>
<comment type="caution">
    <text evidence="1">The sequence shown here is derived from an EMBL/GenBank/DDBJ whole genome shotgun (WGS) entry which is preliminary data.</text>
</comment>